<evidence type="ECO:0000256" key="1">
    <source>
        <dbReference type="ARBA" id="ARBA00006545"/>
    </source>
</evidence>
<comment type="similarity">
    <text evidence="1">Belongs to the VPS13 family.</text>
</comment>
<feature type="region of interest" description="Disordered" evidence="2">
    <location>
        <begin position="216"/>
        <end position="249"/>
    </location>
</feature>
<evidence type="ECO:0000259" key="3">
    <source>
        <dbReference type="Pfam" id="PF25036"/>
    </source>
</evidence>
<dbReference type="GO" id="GO:0006623">
    <property type="term" value="P:protein targeting to vacuole"/>
    <property type="evidence" value="ECO:0007669"/>
    <property type="project" value="TreeGrafter"/>
</dbReference>
<reference evidence="4 5" key="1">
    <citation type="submission" date="2020-04" db="EMBL/GenBank/DDBJ databases">
        <title>Perkinsus olseni comparative genomics.</title>
        <authorList>
            <person name="Bogema D.R."/>
        </authorList>
    </citation>
    <scope>NUCLEOTIDE SEQUENCE [LARGE SCALE GENOMIC DNA]</scope>
    <source>
        <strain evidence="4">ATCC PRA-31</strain>
    </source>
</reference>
<feature type="domain" description="Vacuolar protein sorting-associated protein 13 VPS13 adaptor binding" evidence="3">
    <location>
        <begin position="465"/>
        <end position="790"/>
    </location>
</feature>
<evidence type="ECO:0000256" key="2">
    <source>
        <dbReference type="SAM" id="MobiDB-lite"/>
    </source>
</evidence>
<comment type="caution">
    <text evidence="4">The sequence shown here is derived from an EMBL/GenBank/DDBJ whole genome shotgun (WGS) entry which is preliminary data.</text>
</comment>
<dbReference type="AlphaFoldDB" id="A0A7J6KRC2"/>
<feature type="non-terminal residue" evidence="4">
    <location>
        <position position="1"/>
    </location>
</feature>
<dbReference type="Pfam" id="PF25036">
    <property type="entry name" value="VPS13_VAB"/>
    <property type="match status" value="1"/>
</dbReference>
<dbReference type="InterPro" id="IPR026847">
    <property type="entry name" value="VPS13"/>
</dbReference>
<gene>
    <name evidence="4" type="ORF">FOL46_001593</name>
</gene>
<dbReference type="EMBL" id="JABANN010001454">
    <property type="protein sequence ID" value="KAF4649667.1"/>
    <property type="molecule type" value="Genomic_DNA"/>
</dbReference>
<dbReference type="InterPro" id="IPR009543">
    <property type="entry name" value="VPS13_VAB"/>
</dbReference>
<feature type="non-terminal residue" evidence="4">
    <location>
        <position position="796"/>
    </location>
</feature>
<accession>A0A7J6KRC2</accession>
<dbReference type="GO" id="GO:0045053">
    <property type="term" value="P:protein retention in Golgi apparatus"/>
    <property type="evidence" value="ECO:0007669"/>
    <property type="project" value="TreeGrafter"/>
</dbReference>
<dbReference type="Proteomes" id="UP000572268">
    <property type="component" value="Unassembled WGS sequence"/>
</dbReference>
<proteinExistence type="inferred from homology"/>
<organism evidence="4 5">
    <name type="scientific">Perkinsus olseni</name>
    <name type="common">Perkinsus atlanticus</name>
    <dbReference type="NCBI Taxonomy" id="32597"/>
    <lineage>
        <taxon>Eukaryota</taxon>
        <taxon>Sar</taxon>
        <taxon>Alveolata</taxon>
        <taxon>Perkinsozoa</taxon>
        <taxon>Perkinsea</taxon>
        <taxon>Perkinsida</taxon>
        <taxon>Perkinsidae</taxon>
        <taxon>Perkinsus</taxon>
    </lineage>
</organism>
<protein>
    <recommendedName>
        <fullName evidence="3">Vacuolar protein sorting-associated protein 13 VPS13 adaptor binding domain-containing protein</fullName>
    </recommendedName>
</protein>
<dbReference type="PANTHER" id="PTHR16166">
    <property type="entry name" value="VACUOLAR PROTEIN SORTING-ASSOCIATED PROTEIN VPS13"/>
    <property type="match status" value="1"/>
</dbReference>
<evidence type="ECO:0000313" key="4">
    <source>
        <dbReference type="EMBL" id="KAF4649667.1"/>
    </source>
</evidence>
<name>A0A7J6KRC2_PEROL</name>
<sequence length="796" mass="87899">PDSSASPYLASAQPRPSLVDIKGSLSSLDVGMAGRRGPKLMNLTGLPILVRTAKEDPERGVTRTGKTIDDWLEVVNGCRDGFALPVNESDGSTLPFDLCIQLGCHKVFLERLGSLNQSCSRVHSFRVPVEAFRATNVLRSTPKGVIRDSSPTRGSVENESGILNRARREWTTVRIMVRVELHPTLSVWDVCVSSLYTVVNDTSAILVIVGPRREPWTNSGGGDVPSGGSFMQTRGASNHPRGSKSSTRAELVRSTYVPPHLILAPGEAVPIPIDWMLPEQCFRSKPRAIGDKKFAAIGLGLWKICEPVIQGSRWDGSDSEEAWRRLEQCISPLLPRATLEGLARYQSTQIKDYSQMPGSSFEFDIRNRLCRSVSVHLIPPGIDPDGSAGWVCHDLQPGENAKCPRLMQQILVQAGDFVSDPVDVSFSKARLGDSVLRLKPQREKGTAPLYIRVEVASALDPSEALPLSLDGRIRLQSSTRFVTLYSAYWVINRLEFPIYLWRVGFGDGLVANRSQVGRFWTHSRSDVSTNRDPRKTLRVRAACLPAVQSSDELSEPFRVDAAASGQVIIPRGDRQPAHWLGVNITLSQPPFIRTRVIELVPRFIFVNLTGRQIWIQEESGLHYFCIHPSSRMSFHPQQAKGDEKVMVHICCVEPAGLAPSRAALGRSAMLSSVQRSKAKHAGASDASMSLGAWSYPFCISDLGTMQIRHSSSRCSSGGKANSAFVITEIYTSTPDNATIFIALRPPTAPDFKLHNMYAESIWFRQVGLSELSWEELKSRSSIEFAWHDPGGRRMLQ</sequence>
<dbReference type="PANTHER" id="PTHR16166:SF93">
    <property type="entry name" value="INTERMEMBRANE LIPID TRANSFER PROTEIN VPS13"/>
    <property type="match status" value="1"/>
</dbReference>
<evidence type="ECO:0000313" key="5">
    <source>
        <dbReference type="Proteomes" id="UP000572268"/>
    </source>
</evidence>